<feature type="domain" description="B box-type" evidence="13">
    <location>
        <begin position="414"/>
        <end position="455"/>
    </location>
</feature>
<organism evidence="14 15">
    <name type="scientific">Branchiostoma floridae</name>
    <name type="common">Florida lancelet</name>
    <name type="synonym">Amphioxus</name>
    <dbReference type="NCBI Taxonomy" id="7739"/>
    <lineage>
        <taxon>Eukaryota</taxon>
        <taxon>Metazoa</taxon>
        <taxon>Chordata</taxon>
        <taxon>Cephalochordata</taxon>
        <taxon>Leptocardii</taxon>
        <taxon>Amphioxiformes</taxon>
        <taxon>Branchiostomatidae</taxon>
        <taxon>Branchiostoma</taxon>
    </lineage>
</organism>
<dbReference type="InterPro" id="IPR047153">
    <property type="entry name" value="TRIM45/56/19-like"/>
</dbReference>
<evidence type="ECO:0000259" key="12">
    <source>
        <dbReference type="PROSITE" id="PS50089"/>
    </source>
</evidence>
<dbReference type="AlphaFoldDB" id="A0A9J7L334"/>
<dbReference type="FunFam" id="2.120.10.30:FF:000196">
    <property type="entry name" value="Uncharacterized protein"/>
    <property type="match status" value="1"/>
</dbReference>
<evidence type="ECO:0000256" key="2">
    <source>
        <dbReference type="ARBA" id="ARBA00008518"/>
    </source>
</evidence>
<comment type="catalytic activity">
    <reaction evidence="1">
        <text>S-ubiquitinyl-[E2 ubiquitin-conjugating enzyme]-L-cysteine + [acceptor protein]-L-lysine = [E2 ubiquitin-conjugating enzyme]-L-cysteine + N(6)-ubiquitinyl-[acceptor protein]-L-lysine.</text>
        <dbReference type="EC" id="2.3.2.27"/>
    </reaction>
</comment>
<evidence type="ECO:0000313" key="14">
    <source>
        <dbReference type="Proteomes" id="UP000001554"/>
    </source>
</evidence>
<dbReference type="Pfam" id="PF12126">
    <property type="entry name" value="PML_CC"/>
    <property type="match status" value="1"/>
</dbReference>
<evidence type="ECO:0000256" key="4">
    <source>
        <dbReference type="ARBA" id="ARBA00022553"/>
    </source>
</evidence>
<reference evidence="14" key="1">
    <citation type="journal article" date="2020" name="Nat. Ecol. Evol.">
        <title>Deeply conserved synteny resolves early events in vertebrate evolution.</title>
        <authorList>
            <person name="Simakov O."/>
            <person name="Marletaz F."/>
            <person name="Yue J.X."/>
            <person name="O'Connell B."/>
            <person name="Jenkins J."/>
            <person name="Brandt A."/>
            <person name="Calef R."/>
            <person name="Tung C.H."/>
            <person name="Huang T.K."/>
            <person name="Schmutz J."/>
            <person name="Satoh N."/>
            <person name="Yu J.K."/>
            <person name="Putnam N.H."/>
            <person name="Green R.E."/>
            <person name="Rokhsar D.S."/>
        </authorList>
    </citation>
    <scope>NUCLEOTIDE SEQUENCE [LARGE SCALE GENOMIC DNA]</scope>
    <source>
        <strain evidence="14">S238N-H82</strain>
    </source>
</reference>
<dbReference type="SUPFAM" id="SSF57845">
    <property type="entry name" value="B-box zinc-binding domain"/>
    <property type="match status" value="1"/>
</dbReference>
<dbReference type="InterPro" id="IPR001258">
    <property type="entry name" value="NHL_repeat"/>
</dbReference>
<dbReference type="FunFam" id="2.120.10.30:FF:000195">
    <property type="entry name" value="Uncharacterized protein"/>
    <property type="match status" value="1"/>
</dbReference>
<dbReference type="Gene3D" id="3.30.40.10">
    <property type="entry name" value="Zinc/RING finger domain, C3HC4 (zinc finger)"/>
    <property type="match status" value="1"/>
</dbReference>
<feature type="domain" description="RING-type" evidence="12">
    <location>
        <begin position="265"/>
        <end position="306"/>
    </location>
</feature>
<protein>
    <recommendedName>
        <fullName evidence="3">RING-type E3 ubiquitin transferase</fullName>
        <ecNumber evidence="3">2.3.2.27</ecNumber>
    </recommendedName>
</protein>
<feature type="repeat" description="NHL" evidence="10">
    <location>
        <begin position="678"/>
        <end position="721"/>
    </location>
</feature>
<keyword evidence="7 9" id="KW-0863">Zinc-finger</keyword>
<keyword evidence="14" id="KW-1185">Reference proteome</keyword>
<dbReference type="SUPFAM" id="SSF101898">
    <property type="entry name" value="NHL repeat"/>
    <property type="match status" value="1"/>
</dbReference>
<evidence type="ECO:0000259" key="13">
    <source>
        <dbReference type="PROSITE" id="PS50119"/>
    </source>
</evidence>
<feature type="repeat" description="NHL" evidence="10">
    <location>
        <begin position="764"/>
        <end position="806"/>
    </location>
</feature>
<dbReference type="GO" id="GO:0008270">
    <property type="term" value="F:zinc ion binding"/>
    <property type="evidence" value="ECO:0007669"/>
    <property type="project" value="UniProtKB-KW"/>
</dbReference>
<accession>A0A9J7L334</accession>
<dbReference type="InterPro" id="IPR017907">
    <property type="entry name" value="Znf_RING_CS"/>
</dbReference>
<keyword evidence="8" id="KW-0862">Zinc</keyword>
<evidence type="ECO:0000256" key="10">
    <source>
        <dbReference type="PROSITE-ProRule" id="PRU00504"/>
    </source>
</evidence>
<dbReference type="Pfam" id="PF13445">
    <property type="entry name" value="zf-RING_UBOX"/>
    <property type="match status" value="1"/>
</dbReference>
<dbReference type="InterPro" id="IPR021978">
    <property type="entry name" value="PML-like_CC"/>
</dbReference>
<feature type="compositionally biased region" description="Low complexity" evidence="11">
    <location>
        <begin position="48"/>
        <end position="58"/>
    </location>
</feature>
<dbReference type="OrthoDB" id="6265224at2759"/>
<dbReference type="PROSITE" id="PS50119">
    <property type="entry name" value="ZF_BBOX"/>
    <property type="match status" value="2"/>
</dbReference>
<gene>
    <name evidence="15" type="primary">LOC118414554</name>
</gene>
<evidence type="ECO:0000313" key="15">
    <source>
        <dbReference type="RefSeq" id="XP_035674560.1"/>
    </source>
</evidence>
<dbReference type="Proteomes" id="UP000001554">
    <property type="component" value="Chromosome 4"/>
</dbReference>
<dbReference type="InterPro" id="IPR000315">
    <property type="entry name" value="Znf_B-box"/>
</dbReference>
<dbReference type="CDD" id="cd16579">
    <property type="entry name" value="RING-HC_PML_C-V"/>
    <property type="match status" value="1"/>
</dbReference>
<feature type="compositionally biased region" description="Polar residues" evidence="11">
    <location>
        <begin position="169"/>
        <end position="229"/>
    </location>
</feature>
<dbReference type="InterPro" id="IPR027370">
    <property type="entry name" value="Znf-RING_euk"/>
</dbReference>
<dbReference type="PROSITE" id="PS00518">
    <property type="entry name" value="ZF_RING_1"/>
    <property type="match status" value="1"/>
</dbReference>
<dbReference type="KEGG" id="bfo:118414554"/>
<evidence type="ECO:0000256" key="11">
    <source>
        <dbReference type="SAM" id="MobiDB-lite"/>
    </source>
</evidence>
<dbReference type="OMA" id="RCHELLM"/>
<dbReference type="Pfam" id="PF01436">
    <property type="entry name" value="NHL"/>
    <property type="match status" value="2"/>
</dbReference>
<evidence type="ECO:0000256" key="5">
    <source>
        <dbReference type="ARBA" id="ARBA00022723"/>
    </source>
</evidence>
<evidence type="ECO:0000256" key="8">
    <source>
        <dbReference type="ARBA" id="ARBA00022833"/>
    </source>
</evidence>
<dbReference type="GeneID" id="118414554"/>
<dbReference type="Gene3D" id="3.30.160.60">
    <property type="entry name" value="Classic Zinc Finger"/>
    <property type="match status" value="1"/>
</dbReference>
<dbReference type="PROSITE" id="PS51125">
    <property type="entry name" value="NHL"/>
    <property type="match status" value="4"/>
</dbReference>
<dbReference type="GO" id="GO:0061630">
    <property type="term" value="F:ubiquitin protein ligase activity"/>
    <property type="evidence" value="ECO:0000318"/>
    <property type="project" value="GO_Central"/>
</dbReference>
<dbReference type="Pfam" id="PF00643">
    <property type="entry name" value="zf-B_box"/>
    <property type="match status" value="1"/>
</dbReference>
<dbReference type="RefSeq" id="XP_035674560.1">
    <property type="nucleotide sequence ID" value="XM_035818667.1"/>
</dbReference>
<dbReference type="PROSITE" id="PS50089">
    <property type="entry name" value="ZF_RING_2"/>
    <property type="match status" value="1"/>
</dbReference>
<dbReference type="Pfam" id="PF22586">
    <property type="entry name" value="ANCHR-like_BBOX"/>
    <property type="match status" value="1"/>
</dbReference>
<evidence type="ECO:0000256" key="6">
    <source>
        <dbReference type="ARBA" id="ARBA00022737"/>
    </source>
</evidence>
<feature type="repeat" description="NHL" evidence="10">
    <location>
        <begin position="857"/>
        <end position="900"/>
    </location>
</feature>
<keyword evidence="6" id="KW-0677">Repeat</keyword>
<keyword evidence="4" id="KW-0597">Phosphoprotein</keyword>
<dbReference type="SMART" id="SM00336">
    <property type="entry name" value="BBOX"/>
    <property type="match status" value="2"/>
</dbReference>
<dbReference type="SUPFAM" id="SSF57850">
    <property type="entry name" value="RING/U-box"/>
    <property type="match status" value="1"/>
</dbReference>
<feature type="compositionally biased region" description="Polar residues" evidence="11">
    <location>
        <begin position="113"/>
        <end position="124"/>
    </location>
</feature>
<reference evidence="15" key="2">
    <citation type="submission" date="2025-08" db="UniProtKB">
        <authorList>
            <consortium name="RefSeq"/>
        </authorList>
    </citation>
    <scope>IDENTIFICATION</scope>
    <source>
        <strain evidence="15">S238N-H82</strain>
        <tissue evidence="15">Testes</tissue>
    </source>
</reference>
<dbReference type="PANTHER" id="PTHR25462">
    <property type="entry name" value="BONUS, ISOFORM C-RELATED"/>
    <property type="match status" value="1"/>
</dbReference>
<dbReference type="PANTHER" id="PTHR25462:SF229">
    <property type="entry name" value="TRANSCRIPTION INTERMEDIARY FACTOR 1-BETA"/>
    <property type="match status" value="1"/>
</dbReference>
<dbReference type="SMART" id="SM00184">
    <property type="entry name" value="RING"/>
    <property type="match status" value="1"/>
</dbReference>
<evidence type="ECO:0000256" key="7">
    <source>
        <dbReference type="ARBA" id="ARBA00022771"/>
    </source>
</evidence>
<dbReference type="Gene3D" id="2.120.10.30">
    <property type="entry name" value="TolB, C-terminal domain"/>
    <property type="match status" value="2"/>
</dbReference>
<feature type="domain" description="B box-type" evidence="13">
    <location>
        <begin position="350"/>
        <end position="397"/>
    </location>
</feature>
<sequence length="944" mass="103603">MLIPTPGHVSPFSKMADVGDNIPPEDADQGVVLDGEAAVEAPKDEAVPTEVTEPQTVPTDPPVKQQEEDLPTPTNGESVGQELPVIHENNDSLPQAPTVSDSGLSPETDKNTSPDTTTPQPADTSGEKTNNETPVTSTPDIHQPADSSSTGLIASGDSKPDQAPPAAVSNDTAAANTKTPEITTSNGTGPVTSTPNAAKTVSTPDQGFKIPSTSKTNGPSSASSRSGTPNLKPAGTPTHRRVASYSGDPAKSLSAAAREQGFLVCQICSRLFIKPKLLDCLHTFCLDCLRKQVPLGATKFVCPTCDEAVSLEGKENGVDDLRDDVFMDGLAEAFKHQQGLKETKDMTADIMSSVCNICPEKTPAASHCVQCSDFLCQECSKIHHRTKYTKAHRVLSLKDFKFLRHEENYQQRARQMVACPKHDGEYLKFFCDSCQTPVCLLGLFDEHKDHKYSQMKDIVSKTKMVIDTFLRSTNDQIRAFETAMSVVAEVEKDKKKQREDAEREIMERVELFTKSILDYKDGLLSDLDMMFTQERVELSTEREKLEFQVAKLKSSCEFTEKLLKYGTQTEVVDYQEHVTNRLNQLSCLVPRQTVGDIDAIRATKLKFITEDADVQYIVQKLGYIENQAPDILNLSTDGRKSSLGDILDTSDSLKVSGLADGEEDEGVDPGVSGRARLMLEFGGKGDDDGHFMAPAGVQVTKDGDFVVADSDSRRLQVFDSSGKFKYKIKTSMYPRNVAITQDNIFIVSGNLHGEGKVQMLTPTGSFLGEFGTAGQFEYAYGLVVDKNGRIVVTDVHKHRVSIHLPDGRLIHQFGVFGNEDHHFNKPYNVAINAKNNILVSDKHNQCVKMFDSRGTFIKKVGRDGTKDNNLVFPYGLCVDATDDIIVADSTPHPVKLFDCEGKFREYLIISDEPQQGPRALCITPEGRLVVSERDKQVVRVYSLS</sequence>
<feature type="compositionally biased region" description="Polar residues" evidence="11">
    <location>
        <begin position="91"/>
        <end position="106"/>
    </location>
</feature>
<feature type="compositionally biased region" description="Polar residues" evidence="11">
    <location>
        <begin position="131"/>
        <end position="152"/>
    </location>
</feature>
<dbReference type="InterPro" id="IPR011042">
    <property type="entry name" value="6-blade_b-propeller_TolB-like"/>
</dbReference>
<dbReference type="InterPro" id="IPR001841">
    <property type="entry name" value="Znf_RING"/>
</dbReference>
<evidence type="ECO:0000256" key="1">
    <source>
        <dbReference type="ARBA" id="ARBA00000900"/>
    </source>
</evidence>
<proteinExistence type="inferred from homology"/>
<evidence type="ECO:0000256" key="9">
    <source>
        <dbReference type="PROSITE-ProRule" id="PRU00024"/>
    </source>
</evidence>
<name>A0A9J7L334_BRAFL</name>
<dbReference type="EC" id="2.3.2.27" evidence="3"/>
<comment type="similarity">
    <text evidence="2">Belongs to the TRIM/RBCC family.</text>
</comment>
<evidence type="ECO:0000256" key="3">
    <source>
        <dbReference type="ARBA" id="ARBA00012483"/>
    </source>
</evidence>
<keyword evidence="5" id="KW-0479">Metal-binding</keyword>
<feature type="region of interest" description="Disordered" evidence="11">
    <location>
        <begin position="1"/>
        <end position="247"/>
    </location>
</feature>
<dbReference type="InterPro" id="IPR013083">
    <property type="entry name" value="Znf_RING/FYVE/PHD"/>
</dbReference>
<feature type="repeat" description="NHL" evidence="10">
    <location>
        <begin position="810"/>
        <end position="853"/>
    </location>
</feature>